<protein>
    <recommendedName>
        <fullName evidence="1">YgjP-like metallopeptidase domain-containing protein</fullName>
    </recommendedName>
</protein>
<dbReference type="Proteomes" id="UP000052022">
    <property type="component" value="Unassembled WGS sequence"/>
</dbReference>
<proteinExistence type="predicted"/>
<dbReference type="Pfam" id="PF01863">
    <property type="entry name" value="YgjP-like"/>
    <property type="match status" value="1"/>
</dbReference>
<dbReference type="Gene3D" id="3.30.2010.10">
    <property type="entry name" value="Metalloproteases ('zincins'), catalytic domain"/>
    <property type="match status" value="1"/>
</dbReference>
<evidence type="ECO:0000259" key="1">
    <source>
        <dbReference type="Pfam" id="PF01863"/>
    </source>
</evidence>
<dbReference type="InterPro" id="IPR002725">
    <property type="entry name" value="YgjP-like_metallopeptidase"/>
</dbReference>
<reference evidence="2 3" key="1">
    <citation type="submission" date="2015-09" db="EMBL/GenBank/DDBJ databases">
        <authorList>
            <consortium name="Swine Surveillance"/>
        </authorList>
    </citation>
    <scope>NUCLEOTIDE SEQUENCE [LARGE SCALE GENOMIC DNA]</scope>
    <source>
        <strain evidence="2 3">CECT 7557</strain>
    </source>
</reference>
<gene>
    <name evidence="2" type="ORF">TRM7557_02044</name>
</gene>
<dbReference type="PANTHER" id="PTHR30399:SF1">
    <property type="entry name" value="UTP PYROPHOSPHATASE"/>
    <property type="match status" value="1"/>
</dbReference>
<dbReference type="PANTHER" id="PTHR30399">
    <property type="entry name" value="UNCHARACTERIZED PROTEIN YGJP"/>
    <property type="match status" value="1"/>
</dbReference>
<dbReference type="STRING" id="928856.SAMN04488049_110142"/>
<dbReference type="AlphaFoldDB" id="A0A0N7LZW4"/>
<organism evidence="2 3">
    <name type="scientific">Tritonibacter multivorans</name>
    <dbReference type="NCBI Taxonomy" id="928856"/>
    <lineage>
        <taxon>Bacteria</taxon>
        <taxon>Pseudomonadati</taxon>
        <taxon>Pseudomonadota</taxon>
        <taxon>Alphaproteobacteria</taxon>
        <taxon>Rhodobacterales</taxon>
        <taxon>Paracoccaceae</taxon>
        <taxon>Tritonibacter</taxon>
    </lineage>
</organism>
<name>A0A0N7LZW4_9RHOB</name>
<dbReference type="EMBL" id="CYSD01000033">
    <property type="protein sequence ID" value="CUH78793.1"/>
    <property type="molecule type" value="Genomic_DNA"/>
</dbReference>
<accession>A0A0N7LZW4</accession>
<evidence type="ECO:0000313" key="3">
    <source>
        <dbReference type="Proteomes" id="UP000052022"/>
    </source>
</evidence>
<dbReference type="RefSeq" id="WP_058290230.1">
    <property type="nucleotide sequence ID" value="NZ_CYSD01000033.1"/>
</dbReference>
<keyword evidence="3" id="KW-1185">Reference proteome</keyword>
<dbReference type="CDD" id="cd07344">
    <property type="entry name" value="M48_yhfN_like"/>
    <property type="match status" value="1"/>
</dbReference>
<sequence length="232" mass="26226">MSDYHLPGEPPVPLILRRSARARRISLRISSLDGRVTLTLPGRVPEAEALAFAEEKADWIRSHLANHAGLAPVRIGGGVPIEGQEVEILPGQGRAVRREEGRVWVPPNGAPKRLERYLRELARDRLVAASDFYAERLGRSYSRISLRDTRSRWGSCSAQGALMYSWRLILAPPAVLRYVAAHEVAHLAEMNHSQAFWDQVTRIHGPYEDARRWLRTEGNALHRYRFDVADDA</sequence>
<feature type="domain" description="YgjP-like metallopeptidase" evidence="1">
    <location>
        <begin position="23"/>
        <end position="216"/>
    </location>
</feature>
<dbReference type="OrthoDB" id="9795402at2"/>
<dbReference type="InterPro" id="IPR053136">
    <property type="entry name" value="UTP_pyrophosphatase-like"/>
</dbReference>
<evidence type="ECO:0000313" key="2">
    <source>
        <dbReference type="EMBL" id="CUH78793.1"/>
    </source>
</evidence>